<keyword evidence="4" id="KW-1185">Reference proteome</keyword>
<dbReference type="OMA" id="MGMNTEV"/>
<protein>
    <recommendedName>
        <fullName evidence="2">Agenet domain-containing protein</fullName>
    </recommendedName>
</protein>
<name>A0A8T2RSA0_CERRI</name>
<dbReference type="PANTHER" id="PTHR36805">
    <property type="entry name" value="AGENET DOMAIN-CONTAINING PROTEIN"/>
    <property type="match status" value="1"/>
</dbReference>
<organism evidence="3 4">
    <name type="scientific">Ceratopteris richardii</name>
    <name type="common">Triangle waterfern</name>
    <dbReference type="NCBI Taxonomy" id="49495"/>
    <lineage>
        <taxon>Eukaryota</taxon>
        <taxon>Viridiplantae</taxon>
        <taxon>Streptophyta</taxon>
        <taxon>Embryophyta</taxon>
        <taxon>Tracheophyta</taxon>
        <taxon>Polypodiopsida</taxon>
        <taxon>Polypodiidae</taxon>
        <taxon>Polypodiales</taxon>
        <taxon>Pteridineae</taxon>
        <taxon>Pteridaceae</taxon>
        <taxon>Parkerioideae</taxon>
        <taxon>Ceratopteris</taxon>
    </lineage>
</organism>
<feature type="domain" description="Agenet" evidence="2">
    <location>
        <begin position="103"/>
        <end position="163"/>
    </location>
</feature>
<evidence type="ECO:0000313" key="4">
    <source>
        <dbReference type="Proteomes" id="UP000825935"/>
    </source>
</evidence>
<dbReference type="InterPro" id="IPR014002">
    <property type="entry name" value="Agenet_dom_plant"/>
</dbReference>
<evidence type="ECO:0000259" key="2">
    <source>
        <dbReference type="SMART" id="SM00743"/>
    </source>
</evidence>
<dbReference type="AlphaFoldDB" id="A0A8T2RSA0"/>
<comment type="caution">
    <text evidence="3">The sequence shown here is derived from an EMBL/GenBank/DDBJ whole genome shotgun (WGS) entry which is preliminary data.</text>
</comment>
<evidence type="ECO:0000313" key="3">
    <source>
        <dbReference type="EMBL" id="KAH7299302.1"/>
    </source>
</evidence>
<feature type="region of interest" description="Disordered" evidence="1">
    <location>
        <begin position="264"/>
        <end position="286"/>
    </location>
</feature>
<sequence>MDLDKTITHAAPNHPQQMDWEKTTELNPYMIKGIQVRKGEIWCSMHYVDFPDEKANFMKAYQHDPSGKKKKMLMVRPSYPPIYMATDESIIQTGNGPVVVVNGNWSIGDHVDWYADGCFWIARITAIFSKESVQVELLNAPFGEGGSYEAPVKDIRPSLDWSIDRMWTVPSMKEPGGVPIREPNFSLSGVDNLEPVKRKYGLPSSVFENVKDSDTWHASSWSSEMVIDELSQAIPPKDDLAMKTINTQKSEASDYTRVTILSTDHLSPSNSSKQEQASNDCNGQEQKSQLDVKVMETCQTFDLDDKTSLKQKALDIVSSNNVTGFDAGELHILEDFYTFLEDKKHLDLTDEKLGSSIVALEELISRVAWLKGVMQLGLKGWCEDRRKRKWAFCERKDAVKSDNDTV</sequence>
<dbReference type="PANTHER" id="PTHR36805:SF7">
    <property type="entry name" value="AGENET DOMAIN-CONTAINING PROTEIN"/>
    <property type="match status" value="1"/>
</dbReference>
<dbReference type="SMART" id="SM00743">
    <property type="entry name" value="Agenet"/>
    <property type="match status" value="1"/>
</dbReference>
<reference evidence="3" key="1">
    <citation type="submission" date="2021-08" db="EMBL/GenBank/DDBJ databases">
        <title>WGS assembly of Ceratopteris richardii.</title>
        <authorList>
            <person name="Marchant D.B."/>
            <person name="Chen G."/>
            <person name="Jenkins J."/>
            <person name="Shu S."/>
            <person name="Leebens-Mack J."/>
            <person name="Grimwood J."/>
            <person name="Schmutz J."/>
            <person name="Soltis P."/>
            <person name="Soltis D."/>
            <person name="Chen Z.-H."/>
        </authorList>
    </citation>
    <scope>NUCLEOTIDE SEQUENCE</scope>
    <source>
        <strain evidence="3">Whitten #5841</strain>
        <tissue evidence="3">Leaf</tissue>
    </source>
</reference>
<dbReference type="OrthoDB" id="1894168at2759"/>
<proteinExistence type="predicted"/>
<evidence type="ECO:0000256" key="1">
    <source>
        <dbReference type="SAM" id="MobiDB-lite"/>
    </source>
</evidence>
<dbReference type="Proteomes" id="UP000825935">
    <property type="component" value="Chromosome 24"/>
</dbReference>
<accession>A0A8T2RSA0</accession>
<gene>
    <name evidence="3" type="ORF">KP509_24G004400</name>
</gene>
<dbReference type="EMBL" id="CM035429">
    <property type="protein sequence ID" value="KAH7299302.1"/>
    <property type="molecule type" value="Genomic_DNA"/>
</dbReference>